<protein>
    <submittedName>
        <fullName evidence="1">Uncharacterized protein</fullName>
    </submittedName>
</protein>
<organism evidence="1 2">
    <name type="scientific">Camellia lanceoleosa</name>
    <dbReference type="NCBI Taxonomy" id="1840588"/>
    <lineage>
        <taxon>Eukaryota</taxon>
        <taxon>Viridiplantae</taxon>
        <taxon>Streptophyta</taxon>
        <taxon>Embryophyta</taxon>
        <taxon>Tracheophyta</taxon>
        <taxon>Spermatophyta</taxon>
        <taxon>Magnoliopsida</taxon>
        <taxon>eudicotyledons</taxon>
        <taxon>Gunneridae</taxon>
        <taxon>Pentapetalae</taxon>
        <taxon>asterids</taxon>
        <taxon>Ericales</taxon>
        <taxon>Theaceae</taxon>
        <taxon>Camellia</taxon>
    </lineage>
</organism>
<accession>A0ACC0FVG8</accession>
<comment type="caution">
    <text evidence="1">The sequence shown here is derived from an EMBL/GenBank/DDBJ whole genome shotgun (WGS) entry which is preliminary data.</text>
</comment>
<evidence type="ECO:0000313" key="2">
    <source>
        <dbReference type="Proteomes" id="UP001060215"/>
    </source>
</evidence>
<evidence type="ECO:0000313" key="1">
    <source>
        <dbReference type="EMBL" id="KAI7991356.1"/>
    </source>
</evidence>
<sequence>MSDSWEFTTKDPPRRFVSRRPPKGFFKLNVDANIRKGEEAYCGIVVRDENLELMSYTHYNYRCENIKEAELDTLIKGMERVQMKFKGIDQLIVEMDRRDLVLEINSLKIPKNSVYFKKIFVAKNLLHSFKDASLIWVPREMNKAANVISLLDLYKDKKDEITNSFHRYIVQDKYMLVDYVLPPQDKAGVNEKGSEQTQTWTS</sequence>
<name>A0ACC0FVG8_9ERIC</name>
<keyword evidence="2" id="KW-1185">Reference proteome</keyword>
<dbReference type="Proteomes" id="UP001060215">
    <property type="component" value="Chromosome 13"/>
</dbReference>
<gene>
    <name evidence="1" type="ORF">LOK49_LG12G02032</name>
</gene>
<proteinExistence type="predicted"/>
<dbReference type="EMBL" id="CM045770">
    <property type="protein sequence ID" value="KAI7991356.1"/>
    <property type="molecule type" value="Genomic_DNA"/>
</dbReference>
<reference evidence="1 2" key="1">
    <citation type="journal article" date="2022" name="Plant J.">
        <title>Chromosome-level genome of Camellia lanceoleosa provides a valuable resource for understanding genome evolution and self-incompatibility.</title>
        <authorList>
            <person name="Gong W."/>
            <person name="Xiao S."/>
            <person name="Wang L."/>
            <person name="Liao Z."/>
            <person name="Chang Y."/>
            <person name="Mo W."/>
            <person name="Hu G."/>
            <person name="Li W."/>
            <person name="Zhao G."/>
            <person name="Zhu H."/>
            <person name="Hu X."/>
            <person name="Ji K."/>
            <person name="Xiang X."/>
            <person name="Song Q."/>
            <person name="Yuan D."/>
            <person name="Jin S."/>
            <person name="Zhang L."/>
        </authorList>
    </citation>
    <scope>NUCLEOTIDE SEQUENCE [LARGE SCALE GENOMIC DNA]</scope>
    <source>
        <strain evidence="1">SQ_2022a</strain>
    </source>
</reference>